<name>A0A0A9AVC4_ARUDO</name>
<organism evidence="1">
    <name type="scientific">Arundo donax</name>
    <name type="common">Giant reed</name>
    <name type="synonym">Donax arundinaceus</name>
    <dbReference type="NCBI Taxonomy" id="35708"/>
    <lineage>
        <taxon>Eukaryota</taxon>
        <taxon>Viridiplantae</taxon>
        <taxon>Streptophyta</taxon>
        <taxon>Embryophyta</taxon>
        <taxon>Tracheophyta</taxon>
        <taxon>Spermatophyta</taxon>
        <taxon>Magnoliopsida</taxon>
        <taxon>Liliopsida</taxon>
        <taxon>Poales</taxon>
        <taxon>Poaceae</taxon>
        <taxon>PACMAD clade</taxon>
        <taxon>Arundinoideae</taxon>
        <taxon>Arundineae</taxon>
        <taxon>Arundo</taxon>
    </lineage>
</organism>
<evidence type="ECO:0000313" key="1">
    <source>
        <dbReference type="EMBL" id="JAD51037.1"/>
    </source>
</evidence>
<reference evidence="1" key="2">
    <citation type="journal article" date="2015" name="Data Brief">
        <title>Shoot transcriptome of the giant reed, Arundo donax.</title>
        <authorList>
            <person name="Barrero R.A."/>
            <person name="Guerrero F.D."/>
            <person name="Moolhuijzen P."/>
            <person name="Goolsby J.A."/>
            <person name="Tidwell J."/>
            <person name="Bellgard S.E."/>
            <person name="Bellgard M.I."/>
        </authorList>
    </citation>
    <scope>NUCLEOTIDE SEQUENCE</scope>
    <source>
        <tissue evidence="1">Shoot tissue taken approximately 20 cm above the soil surface</tissue>
    </source>
</reference>
<dbReference type="PROSITE" id="PS51257">
    <property type="entry name" value="PROKAR_LIPOPROTEIN"/>
    <property type="match status" value="1"/>
</dbReference>
<proteinExistence type="predicted"/>
<accession>A0A0A9AVC4</accession>
<dbReference type="EMBL" id="GBRH01246858">
    <property type="protein sequence ID" value="JAD51037.1"/>
    <property type="molecule type" value="Transcribed_RNA"/>
</dbReference>
<dbReference type="AlphaFoldDB" id="A0A0A9AVC4"/>
<sequence length="25" mass="2799">MHISKMHNLAALPSFLTLLGCLFQI</sequence>
<reference evidence="1" key="1">
    <citation type="submission" date="2014-09" db="EMBL/GenBank/DDBJ databases">
        <authorList>
            <person name="Magalhaes I.L.F."/>
            <person name="Oliveira U."/>
            <person name="Santos F.R."/>
            <person name="Vidigal T.H.D.A."/>
            <person name="Brescovit A.D."/>
            <person name="Santos A.J."/>
        </authorList>
    </citation>
    <scope>NUCLEOTIDE SEQUENCE</scope>
    <source>
        <tissue evidence="1">Shoot tissue taken approximately 20 cm above the soil surface</tissue>
    </source>
</reference>
<protein>
    <submittedName>
        <fullName evidence="1">Uncharacterized protein</fullName>
    </submittedName>
</protein>